<dbReference type="Proteomes" id="UP000190188">
    <property type="component" value="Unassembled WGS sequence"/>
</dbReference>
<feature type="domain" description="Histidine kinase" evidence="9">
    <location>
        <begin position="278"/>
        <end position="477"/>
    </location>
</feature>
<evidence type="ECO:0000259" key="9">
    <source>
        <dbReference type="PROSITE" id="PS50109"/>
    </source>
</evidence>
<protein>
    <recommendedName>
        <fullName evidence="2">histidine kinase</fullName>
        <ecNumber evidence="2">2.7.13.3</ecNumber>
    </recommendedName>
</protein>
<dbReference type="Gene3D" id="3.30.450.280">
    <property type="entry name" value="GAF domain"/>
    <property type="match status" value="1"/>
</dbReference>
<gene>
    <name evidence="10" type="ORF">BVG16_05960</name>
</gene>
<evidence type="ECO:0000256" key="3">
    <source>
        <dbReference type="ARBA" id="ARBA00022553"/>
    </source>
</evidence>
<sequence length="493" mass="55691">MRKQTLKQICRQYTSLKRSDIAQLQDLAKQLPIMANLAQADVFIDCLTSEGQAAIVVAESKPVTVSSLYTGSVVGQLAYVHHEPAVLYSLHSGQHITGSRGISQEQKEMHQNVAPITNARGQTIGVLIMERDMTNEIEQQRNVAMLQETTEQLSETLLHLAMHEDRMTGLMHEGMILFDQERCITYTNRSADAWLEKLGFSAPSMGAFIAKLLPRNLEATPNQMISHEFVTGSYALEVKSMLLCKEGHPVGGLLLLRDLSELKEKEKELVMKSAFIQEIHHRVKNNLQTISGMLRLQVRRTSHEEVKQTYRDMIHRMNSIALIHDMLAYKGLEHIDLQEVMSRLCPMIIRSLTVPEQNIRLVMNEDQSLLLETEQATTIALIVTELLQNSIIHGFDQPMDRSPLITIDLQRTDEVICMTIADNGKGCADYRTAWEDPSRHFGLNMVRTLVQGQLNGMFQIESSEQGTVARLLFTIHDVDATYEGGEAVAYRFH</sequence>
<evidence type="ECO:0000256" key="8">
    <source>
        <dbReference type="ARBA" id="ARBA00023012"/>
    </source>
</evidence>
<dbReference type="Pfam" id="PF12282">
    <property type="entry name" value="GAF_PdtaS"/>
    <property type="match status" value="1"/>
</dbReference>
<dbReference type="Pfam" id="PF07568">
    <property type="entry name" value="HisKA_2"/>
    <property type="match status" value="1"/>
</dbReference>
<dbReference type="Pfam" id="PF02518">
    <property type="entry name" value="HATPase_c"/>
    <property type="match status" value="1"/>
</dbReference>
<evidence type="ECO:0000256" key="5">
    <source>
        <dbReference type="ARBA" id="ARBA00022741"/>
    </source>
</evidence>
<evidence type="ECO:0000256" key="2">
    <source>
        <dbReference type="ARBA" id="ARBA00012438"/>
    </source>
</evidence>
<dbReference type="GO" id="GO:0004673">
    <property type="term" value="F:protein histidine kinase activity"/>
    <property type="evidence" value="ECO:0007669"/>
    <property type="project" value="UniProtKB-EC"/>
</dbReference>
<dbReference type="EMBL" id="MSZX01000002">
    <property type="protein sequence ID" value="OPA80278.1"/>
    <property type="molecule type" value="Genomic_DNA"/>
</dbReference>
<dbReference type="InterPro" id="IPR011495">
    <property type="entry name" value="Sig_transdc_His_kin_sub2_dim/P"/>
</dbReference>
<dbReference type="GO" id="GO:0005524">
    <property type="term" value="F:ATP binding"/>
    <property type="evidence" value="ECO:0007669"/>
    <property type="project" value="UniProtKB-KW"/>
</dbReference>
<dbReference type="OrthoDB" id="9767435at2"/>
<name>A0A1T2XKC8_9BACL</name>
<keyword evidence="8" id="KW-0902">Two-component regulatory system</keyword>
<keyword evidence="3" id="KW-0597">Phosphoprotein</keyword>
<evidence type="ECO:0000256" key="6">
    <source>
        <dbReference type="ARBA" id="ARBA00022777"/>
    </source>
</evidence>
<dbReference type="PANTHER" id="PTHR41523:SF8">
    <property type="entry name" value="ETHYLENE RESPONSE SENSOR PROTEIN"/>
    <property type="match status" value="1"/>
</dbReference>
<keyword evidence="7" id="KW-0067">ATP-binding</keyword>
<dbReference type="RefSeq" id="WP_158081629.1">
    <property type="nucleotide sequence ID" value="NZ_MSZX01000002.1"/>
</dbReference>
<dbReference type="InterPro" id="IPR003594">
    <property type="entry name" value="HATPase_dom"/>
</dbReference>
<dbReference type="EC" id="2.7.13.3" evidence="2"/>
<dbReference type="Gene3D" id="3.30.450.20">
    <property type="entry name" value="PAS domain"/>
    <property type="match status" value="1"/>
</dbReference>
<keyword evidence="6" id="KW-0418">Kinase</keyword>
<dbReference type="InterPro" id="IPR005467">
    <property type="entry name" value="His_kinase_dom"/>
</dbReference>
<dbReference type="InterPro" id="IPR038424">
    <property type="entry name" value="H_kinase_PdtaS_GAF_sf"/>
</dbReference>
<dbReference type="STRING" id="1324314.BVG16_05960"/>
<keyword evidence="5" id="KW-0547">Nucleotide-binding</keyword>
<evidence type="ECO:0000256" key="4">
    <source>
        <dbReference type="ARBA" id="ARBA00022679"/>
    </source>
</evidence>
<dbReference type="AlphaFoldDB" id="A0A1T2XKC8"/>
<accession>A0A1T2XKC8</accession>
<comment type="caution">
    <text evidence="10">The sequence shown here is derived from an EMBL/GenBank/DDBJ whole genome shotgun (WGS) entry which is preliminary data.</text>
</comment>
<keyword evidence="4" id="KW-0808">Transferase</keyword>
<dbReference type="InterPro" id="IPR036890">
    <property type="entry name" value="HATPase_C_sf"/>
</dbReference>
<evidence type="ECO:0000256" key="1">
    <source>
        <dbReference type="ARBA" id="ARBA00000085"/>
    </source>
</evidence>
<dbReference type="Gene3D" id="3.30.565.10">
    <property type="entry name" value="Histidine kinase-like ATPase, C-terminal domain"/>
    <property type="match status" value="1"/>
</dbReference>
<dbReference type="GO" id="GO:0000160">
    <property type="term" value="P:phosphorelay signal transduction system"/>
    <property type="evidence" value="ECO:0007669"/>
    <property type="project" value="UniProtKB-KW"/>
</dbReference>
<keyword evidence="11" id="KW-1185">Reference proteome</keyword>
<evidence type="ECO:0000313" key="11">
    <source>
        <dbReference type="Proteomes" id="UP000190188"/>
    </source>
</evidence>
<dbReference type="PANTHER" id="PTHR41523">
    <property type="entry name" value="TWO-COMPONENT SYSTEM SENSOR PROTEIN"/>
    <property type="match status" value="1"/>
</dbReference>
<evidence type="ECO:0000256" key="7">
    <source>
        <dbReference type="ARBA" id="ARBA00022840"/>
    </source>
</evidence>
<reference evidence="10 11" key="1">
    <citation type="submission" date="2017-01" db="EMBL/GenBank/DDBJ databases">
        <title>Genome analysis of Paenibacillus selenitrireducens ES3-24.</title>
        <authorList>
            <person name="Xu D."/>
            <person name="Yao R."/>
            <person name="Zheng S."/>
        </authorList>
    </citation>
    <scope>NUCLEOTIDE SEQUENCE [LARGE SCALE GENOMIC DNA]</scope>
    <source>
        <strain evidence="10 11">ES3-24</strain>
    </source>
</reference>
<organism evidence="10 11">
    <name type="scientific">Paenibacillus selenitireducens</name>
    <dbReference type="NCBI Taxonomy" id="1324314"/>
    <lineage>
        <taxon>Bacteria</taxon>
        <taxon>Bacillati</taxon>
        <taxon>Bacillota</taxon>
        <taxon>Bacilli</taxon>
        <taxon>Bacillales</taxon>
        <taxon>Paenibacillaceae</taxon>
        <taxon>Paenibacillus</taxon>
    </lineage>
</organism>
<proteinExistence type="predicted"/>
<dbReference type="PROSITE" id="PS50109">
    <property type="entry name" value="HIS_KIN"/>
    <property type="match status" value="1"/>
</dbReference>
<evidence type="ECO:0000313" key="10">
    <source>
        <dbReference type="EMBL" id="OPA80278.1"/>
    </source>
</evidence>
<comment type="catalytic activity">
    <reaction evidence="1">
        <text>ATP + protein L-histidine = ADP + protein N-phospho-L-histidine.</text>
        <dbReference type="EC" id="2.7.13.3"/>
    </reaction>
</comment>
<dbReference type="SUPFAM" id="SSF55874">
    <property type="entry name" value="ATPase domain of HSP90 chaperone/DNA topoisomerase II/histidine kinase"/>
    <property type="match status" value="1"/>
</dbReference>
<dbReference type="InterPro" id="IPR022066">
    <property type="entry name" value="PdtaS_GAF"/>
</dbReference>